<dbReference type="Proteomes" id="UP000026960">
    <property type="component" value="Chromosome 7"/>
</dbReference>
<evidence type="ECO:0000256" key="4">
    <source>
        <dbReference type="SAM" id="MobiDB-lite"/>
    </source>
</evidence>
<dbReference type="SUPFAM" id="SSF101447">
    <property type="entry name" value="Formin homology 2 domain (FH2 domain)"/>
    <property type="match status" value="1"/>
</dbReference>
<dbReference type="Pfam" id="PF13041">
    <property type="entry name" value="PPR_2"/>
    <property type="match status" value="1"/>
</dbReference>
<organism evidence="5">
    <name type="scientific">Oryza barthii</name>
    <dbReference type="NCBI Taxonomy" id="65489"/>
    <lineage>
        <taxon>Eukaryota</taxon>
        <taxon>Viridiplantae</taxon>
        <taxon>Streptophyta</taxon>
        <taxon>Embryophyta</taxon>
        <taxon>Tracheophyta</taxon>
        <taxon>Spermatophyta</taxon>
        <taxon>Magnoliopsida</taxon>
        <taxon>Liliopsida</taxon>
        <taxon>Poales</taxon>
        <taxon>Poaceae</taxon>
        <taxon>BOP clade</taxon>
        <taxon>Oryzoideae</taxon>
        <taxon>Oryzeae</taxon>
        <taxon>Oryzinae</taxon>
        <taxon>Oryza</taxon>
    </lineage>
</organism>
<dbReference type="InterPro" id="IPR002885">
    <property type="entry name" value="PPR_rpt"/>
</dbReference>
<reference evidence="5" key="1">
    <citation type="journal article" date="2009" name="Rice">
        <title>De Novo Next Generation Sequencing of Plant Genomes.</title>
        <authorList>
            <person name="Rounsley S."/>
            <person name="Marri P.R."/>
            <person name="Yu Y."/>
            <person name="He R."/>
            <person name="Sisneros N."/>
            <person name="Goicoechea J.L."/>
            <person name="Lee S.J."/>
            <person name="Angelova A."/>
            <person name="Kudrna D."/>
            <person name="Luo M."/>
            <person name="Affourtit J."/>
            <person name="Desany B."/>
            <person name="Knight J."/>
            <person name="Niazi F."/>
            <person name="Egholm M."/>
            <person name="Wing R.A."/>
        </authorList>
    </citation>
    <scope>NUCLEOTIDE SEQUENCE [LARGE SCALE GENOMIC DNA]</scope>
    <source>
        <strain evidence="5">cv. IRGC 105608</strain>
    </source>
</reference>
<reference evidence="5" key="2">
    <citation type="submission" date="2015-03" db="UniProtKB">
        <authorList>
            <consortium name="EnsemblPlants"/>
        </authorList>
    </citation>
    <scope>IDENTIFICATION</scope>
</reference>
<feature type="repeat" description="PPR" evidence="3">
    <location>
        <begin position="184"/>
        <end position="218"/>
    </location>
</feature>
<feature type="compositionally biased region" description="Low complexity" evidence="4">
    <location>
        <begin position="24"/>
        <end position="38"/>
    </location>
</feature>
<proteinExistence type="predicted"/>
<dbReference type="PANTHER" id="PTHR46870:SF2">
    <property type="entry name" value="PROTEIN THYLAKOID ASSEMBLY 8-LIKE, CHLOROPLASTIC"/>
    <property type="match status" value="1"/>
</dbReference>
<dbReference type="EnsemblPlants" id="OBART07G18010.1">
    <property type="protein sequence ID" value="OBART07G18010.1"/>
    <property type="gene ID" value="OBART07G18010"/>
</dbReference>
<evidence type="ECO:0000256" key="3">
    <source>
        <dbReference type="PROSITE-ProRule" id="PRU00708"/>
    </source>
</evidence>
<sequence length="264" mass="30470">MSAASRAPLARRSLLFLRYKALPLSSPSSSSSSTHSLLPRPPALWPPPPPPPPPPHGCERRRAFHDGRPRGPLWRSKKLIGKEALFAIQGLKRFKGDEERLGEFVRRYVARLLKADKLAVLGELERQEEVDLAVKMFRIIQKEDWYKPDVFMYKDLIVALAKCKKMDEAMVIWGNMTDENLFPDAQTYAEVIRGFLRYGSPSDAMNIYEEMKKSPDPPEELPFRVLLKGLLPHPLLRNRVKQDFEELFPERHIYDPPEEIFGLR</sequence>
<dbReference type="Gene3D" id="1.25.40.10">
    <property type="entry name" value="Tetratricopeptide repeat domain"/>
    <property type="match status" value="1"/>
</dbReference>
<dbReference type="PaxDb" id="65489-OBART07G18010.1"/>
<dbReference type="HOGENOM" id="CLU_077248_1_0_1"/>
<keyword evidence="1" id="KW-0677">Repeat</keyword>
<feature type="compositionally biased region" description="Pro residues" evidence="4">
    <location>
        <begin position="39"/>
        <end position="56"/>
    </location>
</feature>
<dbReference type="eggNOG" id="ENOG502QPMB">
    <property type="taxonomic scope" value="Eukaryota"/>
</dbReference>
<dbReference type="InterPro" id="IPR044795">
    <property type="entry name" value="THA8L-like"/>
</dbReference>
<dbReference type="InterPro" id="IPR011990">
    <property type="entry name" value="TPR-like_helical_dom_sf"/>
</dbReference>
<dbReference type="Gramene" id="OBART07G18010.1">
    <property type="protein sequence ID" value="OBART07G18010.1"/>
    <property type="gene ID" value="OBART07G18010"/>
</dbReference>
<dbReference type="PANTHER" id="PTHR46870">
    <property type="entry name" value="PROTEIN THYLAKOID ASSEMBLY 8-LIKE, CHLOROPLASTIC"/>
    <property type="match status" value="1"/>
</dbReference>
<dbReference type="NCBIfam" id="TIGR00756">
    <property type="entry name" value="PPR"/>
    <property type="match status" value="2"/>
</dbReference>
<evidence type="ECO:0008006" key="7">
    <source>
        <dbReference type="Google" id="ProtNLM"/>
    </source>
</evidence>
<evidence type="ECO:0000313" key="6">
    <source>
        <dbReference type="Proteomes" id="UP000026960"/>
    </source>
</evidence>
<feature type="region of interest" description="Disordered" evidence="4">
    <location>
        <begin position="24"/>
        <end position="72"/>
    </location>
</feature>
<accession>A0A0D3GS70</accession>
<dbReference type="PROSITE" id="PS51375">
    <property type="entry name" value="PPR"/>
    <property type="match status" value="2"/>
</dbReference>
<name>A0A0D3GS70_9ORYZ</name>
<dbReference type="AlphaFoldDB" id="A0A0D3GS70"/>
<feature type="compositionally biased region" description="Basic and acidic residues" evidence="4">
    <location>
        <begin position="57"/>
        <end position="69"/>
    </location>
</feature>
<evidence type="ECO:0000256" key="1">
    <source>
        <dbReference type="ARBA" id="ARBA00022737"/>
    </source>
</evidence>
<protein>
    <recommendedName>
        <fullName evidence="7">Pentacotripeptide-repeat region of PRORP domain-containing protein</fullName>
    </recommendedName>
</protein>
<keyword evidence="6" id="KW-1185">Reference proteome</keyword>
<dbReference type="STRING" id="65489.A0A0D3GS70"/>
<keyword evidence="2" id="KW-0809">Transit peptide</keyword>
<feature type="repeat" description="PPR" evidence="3">
    <location>
        <begin position="149"/>
        <end position="183"/>
    </location>
</feature>
<evidence type="ECO:0000313" key="5">
    <source>
        <dbReference type="EnsemblPlants" id="OBART07G18010.1"/>
    </source>
</evidence>
<evidence type="ECO:0000256" key="2">
    <source>
        <dbReference type="ARBA" id="ARBA00022946"/>
    </source>
</evidence>